<comment type="caution">
    <text evidence="2">The sequence shown here is derived from an EMBL/GenBank/DDBJ whole genome shotgun (WGS) entry which is preliminary data.</text>
</comment>
<accession>A0AAD4M010</accession>
<evidence type="ECO:0000313" key="2">
    <source>
        <dbReference type="EMBL" id="KAI0296522.1"/>
    </source>
</evidence>
<evidence type="ECO:0000313" key="3">
    <source>
        <dbReference type="Proteomes" id="UP001203297"/>
    </source>
</evidence>
<gene>
    <name evidence="2" type="ORF">B0F90DRAFT_1745962</name>
</gene>
<organism evidence="2 3">
    <name type="scientific">Multifurca ochricompacta</name>
    <dbReference type="NCBI Taxonomy" id="376703"/>
    <lineage>
        <taxon>Eukaryota</taxon>
        <taxon>Fungi</taxon>
        <taxon>Dikarya</taxon>
        <taxon>Basidiomycota</taxon>
        <taxon>Agaricomycotina</taxon>
        <taxon>Agaricomycetes</taxon>
        <taxon>Russulales</taxon>
        <taxon>Russulaceae</taxon>
        <taxon>Multifurca</taxon>
    </lineage>
</organism>
<sequence length="54" mass="5899">MTFWPQSTGQNFYSRKDGTSGPTRPSLRVSALTSIGRVLASFGNRRPQWASAPA</sequence>
<feature type="non-terminal residue" evidence="2">
    <location>
        <position position="54"/>
    </location>
</feature>
<protein>
    <submittedName>
        <fullName evidence="2">Uncharacterized protein</fullName>
    </submittedName>
</protein>
<dbReference type="EMBL" id="WTXG01000048">
    <property type="protein sequence ID" value="KAI0296522.1"/>
    <property type="molecule type" value="Genomic_DNA"/>
</dbReference>
<proteinExistence type="predicted"/>
<feature type="compositionally biased region" description="Polar residues" evidence="1">
    <location>
        <begin position="1"/>
        <end position="13"/>
    </location>
</feature>
<feature type="region of interest" description="Disordered" evidence="1">
    <location>
        <begin position="1"/>
        <end position="27"/>
    </location>
</feature>
<dbReference type="AlphaFoldDB" id="A0AAD4M010"/>
<reference evidence="2" key="1">
    <citation type="journal article" date="2022" name="New Phytol.">
        <title>Evolutionary transition to the ectomycorrhizal habit in the genomes of a hyperdiverse lineage of mushroom-forming fungi.</title>
        <authorList>
            <person name="Looney B."/>
            <person name="Miyauchi S."/>
            <person name="Morin E."/>
            <person name="Drula E."/>
            <person name="Courty P.E."/>
            <person name="Kohler A."/>
            <person name="Kuo A."/>
            <person name="LaButti K."/>
            <person name="Pangilinan J."/>
            <person name="Lipzen A."/>
            <person name="Riley R."/>
            <person name="Andreopoulos W."/>
            <person name="He G."/>
            <person name="Johnson J."/>
            <person name="Nolan M."/>
            <person name="Tritt A."/>
            <person name="Barry K.W."/>
            <person name="Grigoriev I.V."/>
            <person name="Nagy L.G."/>
            <person name="Hibbett D."/>
            <person name="Henrissat B."/>
            <person name="Matheny P.B."/>
            <person name="Labbe J."/>
            <person name="Martin F.M."/>
        </authorList>
    </citation>
    <scope>NUCLEOTIDE SEQUENCE</scope>
    <source>
        <strain evidence="2">BPL690</strain>
    </source>
</reference>
<evidence type="ECO:0000256" key="1">
    <source>
        <dbReference type="SAM" id="MobiDB-lite"/>
    </source>
</evidence>
<keyword evidence="3" id="KW-1185">Reference proteome</keyword>
<name>A0AAD4M010_9AGAM</name>
<dbReference type="Proteomes" id="UP001203297">
    <property type="component" value="Unassembled WGS sequence"/>
</dbReference>